<organism evidence="1 2">
    <name type="scientific">Hymenobacter volaticus</name>
    <dbReference type="NCBI Taxonomy" id="2932254"/>
    <lineage>
        <taxon>Bacteria</taxon>
        <taxon>Pseudomonadati</taxon>
        <taxon>Bacteroidota</taxon>
        <taxon>Cytophagia</taxon>
        <taxon>Cytophagales</taxon>
        <taxon>Hymenobacteraceae</taxon>
        <taxon>Hymenobacter</taxon>
    </lineage>
</organism>
<proteinExistence type="predicted"/>
<gene>
    <name evidence="1" type="ORF">MUN86_07760</name>
</gene>
<keyword evidence="2" id="KW-1185">Reference proteome</keyword>
<sequence>MASVIKFPVASDEWQDYVDAFSVKLGQKPEPSGPPVAVFQLEGGQELLYVIKSDRPSTDEVTFVDVKRKEDVDTIYNLLSEDKVAGKPHDVKIIAIKDDEPIDSTIRLAEFRFTSKRLIARKGGVIHNPPY</sequence>
<dbReference type="RefSeq" id="WP_245123777.1">
    <property type="nucleotide sequence ID" value="NZ_CP095061.1"/>
</dbReference>
<dbReference type="EMBL" id="CP095061">
    <property type="protein sequence ID" value="UOQ67748.1"/>
    <property type="molecule type" value="Genomic_DNA"/>
</dbReference>
<dbReference type="Proteomes" id="UP000830401">
    <property type="component" value="Chromosome"/>
</dbReference>
<protein>
    <submittedName>
        <fullName evidence="1">Uncharacterized protein</fullName>
    </submittedName>
</protein>
<evidence type="ECO:0000313" key="2">
    <source>
        <dbReference type="Proteomes" id="UP000830401"/>
    </source>
</evidence>
<accession>A0ABY4GA35</accession>
<name>A0ABY4GA35_9BACT</name>
<evidence type="ECO:0000313" key="1">
    <source>
        <dbReference type="EMBL" id="UOQ67748.1"/>
    </source>
</evidence>
<reference evidence="1" key="1">
    <citation type="submission" date="2022-04" db="EMBL/GenBank/DDBJ databases">
        <title>Hymenobacter sp. isolated from the air.</title>
        <authorList>
            <person name="Won M."/>
            <person name="Lee C.-M."/>
            <person name="Woen H.-Y."/>
            <person name="Kwon S.-W."/>
        </authorList>
    </citation>
    <scope>NUCLEOTIDE SEQUENCE</scope>
    <source>
        <strain evidence="1">5420S-77</strain>
    </source>
</reference>